<protein>
    <submittedName>
        <fullName evidence="2">Uncharacterized protein</fullName>
    </submittedName>
</protein>
<keyword evidence="1" id="KW-0472">Membrane</keyword>
<dbReference type="Proteomes" id="UP000037600">
    <property type="component" value="Unassembled WGS sequence"/>
</dbReference>
<accession>A0A0J8GN48</accession>
<organism evidence="2 3">
    <name type="scientific">Catenovulum maritimum</name>
    <dbReference type="NCBI Taxonomy" id="1513271"/>
    <lineage>
        <taxon>Bacteria</taxon>
        <taxon>Pseudomonadati</taxon>
        <taxon>Pseudomonadota</taxon>
        <taxon>Gammaproteobacteria</taxon>
        <taxon>Alteromonadales</taxon>
        <taxon>Alteromonadaceae</taxon>
        <taxon>Catenovulum</taxon>
    </lineage>
</organism>
<keyword evidence="1" id="KW-0812">Transmembrane</keyword>
<keyword evidence="1" id="KW-1133">Transmembrane helix</keyword>
<dbReference type="STRING" id="1513271.XM47_15505"/>
<sequence>MNQLDSLGAEWQTLQKSYDLYEVFSLVIKMTAIILASFVLIVYPSEYKIVTGLTLTFWLLDGIWKTFQSRFELRLVQIEVLIQQGSSNSGMQFNQNWQQNRPNTVKLITSYMINSVKPTVAFCYLAILVLTGLKACGII</sequence>
<keyword evidence="3" id="KW-1185">Reference proteome</keyword>
<dbReference type="AlphaFoldDB" id="A0A0J8GN48"/>
<reference evidence="2 3" key="1">
    <citation type="submission" date="2015-04" db="EMBL/GenBank/DDBJ databases">
        <title>Draft Genome Sequence of the Novel Agar-Digesting Marine Bacterium Q1.</title>
        <authorList>
            <person name="Li Y."/>
            <person name="Li D."/>
            <person name="Chen G."/>
            <person name="Du Z."/>
        </authorList>
    </citation>
    <scope>NUCLEOTIDE SEQUENCE [LARGE SCALE GENOMIC DNA]</scope>
    <source>
        <strain evidence="2 3">Q1</strain>
    </source>
</reference>
<evidence type="ECO:0000313" key="2">
    <source>
        <dbReference type="EMBL" id="KMT64220.1"/>
    </source>
</evidence>
<gene>
    <name evidence="2" type="ORF">XM47_15505</name>
</gene>
<proteinExistence type="predicted"/>
<name>A0A0J8GN48_9ALTE</name>
<feature type="transmembrane region" description="Helical" evidence="1">
    <location>
        <begin position="20"/>
        <end position="43"/>
    </location>
</feature>
<comment type="caution">
    <text evidence="2">The sequence shown here is derived from an EMBL/GenBank/DDBJ whole genome shotgun (WGS) entry which is preliminary data.</text>
</comment>
<evidence type="ECO:0000256" key="1">
    <source>
        <dbReference type="SAM" id="Phobius"/>
    </source>
</evidence>
<evidence type="ECO:0000313" key="3">
    <source>
        <dbReference type="Proteomes" id="UP000037600"/>
    </source>
</evidence>
<dbReference type="RefSeq" id="WP_048694516.1">
    <property type="nucleotide sequence ID" value="NZ_KQ130501.1"/>
</dbReference>
<dbReference type="EMBL" id="LAZL01000029">
    <property type="protein sequence ID" value="KMT64220.1"/>
    <property type="molecule type" value="Genomic_DNA"/>
</dbReference>
<dbReference type="OrthoDB" id="8563935at2"/>